<dbReference type="RefSeq" id="WP_187010267.1">
    <property type="nucleotide sequence ID" value="NZ_JACRUI010000003.1"/>
</dbReference>
<sequence>MTTNCFCGASTPFDLCCEPFISGKNNAPTAEKLMRSRYSAFATHHAAYLVATTHKSERTSTLKEEVLQWAIANQWQKLEIVQATATTVTFKAYYMDFNRQPQIHHELSTFVQEDGLWYYVDGSFF</sequence>
<dbReference type="EMBL" id="JACRUJ010000003">
    <property type="protein sequence ID" value="MBC5841765.1"/>
    <property type="molecule type" value="Genomic_DNA"/>
</dbReference>
<dbReference type="Pfam" id="PF17775">
    <property type="entry name" value="YchJ_M-like"/>
    <property type="match status" value="1"/>
</dbReference>
<evidence type="ECO:0000313" key="3">
    <source>
        <dbReference type="Proteomes" id="UP000629963"/>
    </source>
</evidence>
<gene>
    <name evidence="2" type="ORF">H8R23_10140</name>
</gene>
<name>A0ABR7J8D1_9FLAO</name>
<dbReference type="Proteomes" id="UP000629963">
    <property type="component" value="Unassembled WGS sequence"/>
</dbReference>
<feature type="domain" description="YchJ-like middle NTF2-like" evidence="1">
    <location>
        <begin position="29"/>
        <end position="122"/>
    </location>
</feature>
<protein>
    <recommendedName>
        <fullName evidence="1">YchJ-like middle NTF2-like domain-containing protein</fullName>
    </recommendedName>
</protein>
<organism evidence="2 3">
    <name type="scientific">Flavobacterium kayseriense</name>
    <dbReference type="NCBI Taxonomy" id="2764714"/>
    <lineage>
        <taxon>Bacteria</taxon>
        <taxon>Pseudomonadati</taxon>
        <taxon>Bacteroidota</taxon>
        <taxon>Flavobacteriia</taxon>
        <taxon>Flavobacteriales</taxon>
        <taxon>Flavobacteriaceae</taxon>
        <taxon>Flavobacterium</taxon>
    </lineage>
</organism>
<evidence type="ECO:0000259" key="1">
    <source>
        <dbReference type="Pfam" id="PF17775"/>
    </source>
</evidence>
<dbReference type="Gene3D" id="3.10.450.50">
    <property type="match status" value="1"/>
</dbReference>
<accession>A0ABR7J8D1</accession>
<dbReference type="SUPFAM" id="SSF54427">
    <property type="entry name" value="NTF2-like"/>
    <property type="match status" value="1"/>
</dbReference>
<proteinExistence type="predicted"/>
<evidence type="ECO:0000313" key="2">
    <source>
        <dbReference type="EMBL" id="MBC5841765.1"/>
    </source>
</evidence>
<comment type="caution">
    <text evidence="2">The sequence shown here is derived from an EMBL/GenBank/DDBJ whole genome shotgun (WGS) entry which is preliminary data.</text>
</comment>
<dbReference type="InterPro" id="IPR048469">
    <property type="entry name" value="YchJ-like_M"/>
</dbReference>
<keyword evidence="3" id="KW-1185">Reference proteome</keyword>
<dbReference type="InterPro" id="IPR032710">
    <property type="entry name" value="NTF2-like_dom_sf"/>
</dbReference>
<reference evidence="2 3" key="1">
    <citation type="submission" date="2020-08" db="EMBL/GenBank/DDBJ databases">
        <title>Description of novel Flavobacterium F-380 isolate.</title>
        <authorList>
            <person name="Saticioglu I.B."/>
            <person name="Duman M."/>
            <person name="Altun S."/>
        </authorList>
    </citation>
    <scope>NUCLEOTIDE SEQUENCE [LARGE SCALE GENOMIC DNA]</scope>
    <source>
        <strain evidence="2 3">F-380</strain>
    </source>
</reference>